<sequence>MTKPRISSLPVITVLFTVLSLTVASSISALGQSPNDVPIIDLGYARYQGVFDDVNNLTSYLGIRYAAAPIGDLRWRAPQAPASNDSTVQQANIGPNPCFQATSGNASTNPFVRRDLAATDSPEDCLFLNVFFPGNDVPTKPLPTVSFNYLTVTRDSTSMSYLFPTEAFLDTWGRSSLETLGPPGHPDFPSKSWPSHTL</sequence>
<evidence type="ECO:0000313" key="4">
    <source>
        <dbReference type="Proteomes" id="UP000518752"/>
    </source>
</evidence>
<feature type="signal peptide" evidence="1">
    <location>
        <begin position="1"/>
        <end position="24"/>
    </location>
</feature>
<proteinExistence type="predicted"/>
<dbReference type="InterPro" id="IPR050309">
    <property type="entry name" value="Type-B_Carboxylest/Lipase"/>
</dbReference>
<gene>
    <name evidence="3" type="ORF">D9757_012937</name>
</gene>
<comment type="caution">
    <text evidence="3">The sequence shown here is derived from an EMBL/GenBank/DDBJ whole genome shotgun (WGS) entry which is preliminary data.</text>
</comment>
<evidence type="ECO:0000259" key="2">
    <source>
        <dbReference type="Pfam" id="PF00135"/>
    </source>
</evidence>
<evidence type="ECO:0000256" key="1">
    <source>
        <dbReference type="SAM" id="SignalP"/>
    </source>
</evidence>
<name>A0A8H5FYU4_9AGAR</name>
<keyword evidence="1" id="KW-0732">Signal</keyword>
<dbReference type="InterPro" id="IPR019819">
    <property type="entry name" value="Carboxylesterase_B_CS"/>
</dbReference>
<keyword evidence="4" id="KW-1185">Reference proteome</keyword>
<feature type="chain" id="PRO_5034141824" description="Carboxylesterase type B domain-containing protein" evidence="1">
    <location>
        <begin position="25"/>
        <end position="198"/>
    </location>
</feature>
<dbReference type="PROSITE" id="PS00941">
    <property type="entry name" value="CARBOXYLESTERASE_B_2"/>
    <property type="match status" value="1"/>
</dbReference>
<dbReference type="OrthoDB" id="408631at2759"/>
<dbReference type="Gene3D" id="3.40.50.1820">
    <property type="entry name" value="alpha/beta hydrolase"/>
    <property type="match status" value="1"/>
</dbReference>
<reference evidence="3 4" key="1">
    <citation type="journal article" date="2020" name="ISME J.">
        <title>Uncovering the hidden diversity of litter-decomposition mechanisms in mushroom-forming fungi.</title>
        <authorList>
            <person name="Floudas D."/>
            <person name="Bentzer J."/>
            <person name="Ahren D."/>
            <person name="Johansson T."/>
            <person name="Persson P."/>
            <person name="Tunlid A."/>
        </authorList>
    </citation>
    <scope>NUCLEOTIDE SEQUENCE [LARGE SCALE GENOMIC DNA]</scope>
    <source>
        <strain evidence="3 4">CBS 406.79</strain>
    </source>
</reference>
<dbReference type="InterPro" id="IPR002018">
    <property type="entry name" value="CarbesteraseB"/>
</dbReference>
<dbReference type="AlphaFoldDB" id="A0A8H5FYU4"/>
<dbReference type="Proteomes" id="UP000518752">
    <property type="component" value="Unassembled WGS sequence"/>
</dbReference>
<organism evidence="3 4">
    <name type="scientific">Collybiopsis confluens</name>
    <dbReference type="NCBI Taxonomy" id="2823264"/>
    <lineage>
        <taxon>Eukaryota</taxon>
        <taxon>Fungi</taxon>
        <taxon>Dikarya</taxon>
        <taxon>Basidiomycota</taxon>
        <taxon>Agaricomycotina</taxon>
        <taxon>Agaricomycetes</taxon>
        <taxon>Agaricomycetidae</taxon>
        <taxon>Agaricales</taxon>
        <taxon>Marasmiineae</taxon>
        <taxon>Omphalotaceae</taxon>
        <taxon>Collybiopsis</taxon>
    </lineage>
</organism>
<dbReference type="EMBL" id="JAACJN010000266">
    <property type="protein sequence ID" value="KAF5353758.1"/>
    <property type="molecule type" value="Genomic_DNA"/>
</dbReference>
<dbReference type="SUPFAM" id="SSF53474">
    <property type="entry name" value="alpha/beta-Hydrolases"/>
    <property type="match status" value="1"/>
</dbReference>
<protein>
    <recommendedName>
        <fullName evidence="2">Carboxylesterase type B domain-containing protein</fullName>
    </recommendedName>
</protein>
<dbReference type="Pfam" id="PF00135">
    <property type="entry name" value="COesterase"/>
    <property type="match status" value="1"/>
</dbReference>
<accession>A0A8H5FYU4</accession>
<dbReference type="InterPro" id="IPR029058">
    <property type="entry name" value="AB_hydrolase_fold"/>
</dbReference>
<evidence type="ECO:0000313" key="3">
    <source>
        <dbReference type="EMBL" id="KAF5353758.1"/>
    </source>
</evidence>
<dbReference type="PANTHER" id="PTHR11559">
    <property type="entry name" value="CARBOXYLESTERASE"/>
    <property type="match status" value="1"/>
</dbReference>
<feature type="domain" description="Carboxylesterase type B" evidence="2">
    <location>
        <begin position="49"/>
        <end position="140"/>
    </location>
</feature>